<dbReference type="GO" id="GO:0005886">
    <property type="term" value="C:plasma membrane"/>
    <property type="evidence" value="ECO:0007669"/>
    <property type="project" value="TreeGrafter"/>
</dbReference>
<feature type="transmembrane region" description="Helical" evidence="8">
    <location>
        <begin position="149"/>
        <end position="173"/>
    </location>
</feature>
<dbReference type="Gene3D" id="1.10.3080.10">
    <property type="entry name" value="Clc chloride channel"/>
    <property type="match status" value="1"/>
</dbReference>
<evidence type="ECO:0000256" key="6">
    <source>
        <dbReference type="ARBA" id="ARBA00023136"/>
    </source>
</evidence>
<dbReference type="AlphaFoldDB" id="A0A3S0XHA0"/>
<feature type="transmembrane region" description="Helical" evidence="8">
    <location>
        <begin position="51"/>
        <end position="70"/>
    </location>
</feature>
<evidence type="ECO:0000256" key="7">
    <source>
        <dbReference type="ARBA" id="ARBA00023214"/>
    </source>
</evidence>
<dbReference type="InterPro" id="IPR014743">
    <property type="entry name" value="Cl-channel_core"/>
</dbReference>
<feature type="transmembrane region" description="Helical" evidence="8">
    <location>
        <begin position="7"/>
        <end position="31"/>
    </location>
</feature>
<organism evidence="9 10">
    <name type="scientific">Legionella septentrionalis</name>
    <dbReference type="NCBI Taxonomy" id="2498109"/>
    <lineage>
        <taxon>Bacteria</taxon>
        <taxon>Pseudomonadati</taxon>
        <taxon>Pseudomonadota</taxon>
        <taxon>Gammaproteobacteria</taxon>
        <taxon>Legionellales</taxon>
        <taxon>Legionellaceae</taxon>
        <taxon>Legionella</taxon>
    </lineage>
</organism>
<evidence type="ECO:0000313" key="9">
    <source>
        <dbReference type="EMBL" id="RUQ89754.1"/>
    </source>
</evidence>
<feature type="transmembrane region" description="Helical" evidence="8">
    <location>
        <begin position="262"/>
        <end position="278"/>
    </location>
</feature>
<comment type="caution">
    <text evidence="9">The sequence shown here is derived from an EMBL/GenBank/DDBJ whole genome shotgun (WGS) entry which is preliminary data.</text>
</comment>
<evidence type="ECO:0000256" key="2">
    <source>
        <dbReference type="ARBA" id="ARBA00022448"/>
    </source>
</evidence>
<keyword evidence="10" id="KW-1185">Reference proteome</keyword>
<dbReference type="NCBIfam" id="NF003640">
    <property type="entry name" value="PRK05277.1"/>
    <property type="match status" value="1"/>
</dbReference>
<dbReference type="PROSITE" id="PS51257">
    <property type="entry name" value="PROKAR_LIPOPROTEIN"/>
    <property type="match status" value="1"/>
</dbReference>
<dbReference type="PANTHER" id="PTHR45711:SF6">
    <property type="entry name" value="CHLORIDE CHANNEL PROTEIN"/>
    <property type="match status" value="1"/>
</dbReference>
<evidence type="ECO:0000256" key="4">
    <source>
        <dbReference type="ARBA" id="ARBA00022989"/>
    </source>
</evidence>
<dbReference type="Proteomes" id="UP000288012">
    <property type="component" value="Unassembled WGS sequence"/>
</dbReference>
<evidence type="ECO:0000313" key="10">
    <source>
        <dbReference type="Proteomes" id="UP000288012"/>
    </source>
</evidence>
<feature type="transmembrane region" description="Helical" evidence="8">
    <location>
        <begin position="100"/>
        <end position="118"/>
    </location>
</feature>
<keyword evidence="4 8" id="KW-1133">Transmembrane helix</keyword>
<comment type="subcellular location">
    <subcellularLocation>
        <location evidence="1">Membrane</location>
        <topology evidence="1">Multi-pass membrane protein</topology>
    </subcellularLocation>
</comment>
<dbReference type="InterPro" id="IPR001807">
    <property type="entry name" value="ClC"/>
</dbReference>
<keyword evidence="7" id="KW-0868">Chloride</keyword>
<dbReference type="RefSeq" id="WP_127111107.1">
    <property type="nucleotide sequence ID" value="NZ_RZGR01000006.1"/>
</dbReference>
<dbReference type="CDD" id="cd01031">
    <property type="entry name" value="EriC"/>
    <property type="match status" value="1"/>
</dbReference>
<dbReference type="PANTHER" id="PTHR45711">
    <property type="entry name" value="CHLORIDE CHANNEL PROTEIN"/>
    <property type="match status" value="1"/>
</dbReference>
<protein>
    <submittedName>
        <fullName evidence="9">H(+)/Cl(-) exchange transporter ClcA</fullName>
    </submittedName>
</protein>
<proteinExistence type="predicted"/>
<sequence length="427" mass="46217">MRTKILLLYGVAILLGAFTGLLGSCLQLTIIKVNQILAFGFYYAHEQQWPAGLISALISMCMVFGAWLLVKWVAAEAAGSGVQEIEGALLHERAIFWRRLLPVKFIGGVLAISAKMVLGREGPMIQMGGNLGEMLGEWFKISRRRRDTLIAAGAAAGLAAAFNAPLAGVLFVIEEMRNEFNFSFTNFKTVAISCVSATIVLHMIIGAAPVIPMDVFQLPSLSSLWLFFILGVVVGFAGLFFNLILMKSLGLIDRLSMRVREAYVLLTGLLVGYLAYIYPDIVGGGYEIIERSLTMEPAFGVLLLLLAVRFILTVFCYGTGVPGGIFAPMLALGTLLGLAVFYIVQSLISDVTVHAGMFAVAGMGALFSAAVRAPVTGIVLIVELTQNYLLILPLMVCCLTSTTIVQLAKNPPIYTQLLKRSLKRHVN</sequence>
<dbReference type="Pfam" id="PF00654">
    <property type="entry name" value="Voltage_CLC"/>
    <property type="match status" value="1"/>
</dbReference>
<keyword evidence="5" id="KW-0406">Ion transport</keyword>
<feature type="transmembrane region" description="Helical" evidence="8">
    <location>
        <begin position="388"/>
        <end position="408"/>
    </location>
</feature>
<dbReference type="EMBL" id="RZGR01000006">
    <property type="protein sequence ID" value="RUQ89754.1"/>
    <property type="molecule type" value="Genomic_DNA"/>
</dbReference>
<feature type="transmembrane region" description="Helical" evidence="8">
    <location>
        <begin position="356"/>
        <end position="381"/>
    </location>
</feature>
<gene>
    <name evidence="9" type="primary">clcA</name>
    <name evidence="9" type="ORF">EKM59_03070</name>
</gene>
<accession>A0A3S0XHA0</accession>
<reference evidence="9 10" key="1">
    <citation type="submission" date="2018-12" db="EMBL/GenBank/DDBJ databases">
        <title>Legionella sp,whole genome shotgun sequence.</title>
        <authorList>
            <person name="Wu H."/>
        </authorList>
    </citation>
    <scope>NUCLEOTIDE SEQUENCE [LARGE SCALE GENOMIC DNA]</scope>
    <source>
        <strain evidence="10">km714</strain>
    </source>
</reference>
<evidence type="ECO:0000256" key="1">
    <source>
        <dbReference type="ARBA" id="ARBA00004141"/>
    </source>
</evidence>
<feature type="transmembrane region" description="Helical" evidence="8">
    <location>
        <begin position="185"/>
        <end position="211"/>
    </location>
</feature>
<name>A0A3S0XHA0_9GAMM</name>
<dbReference type="SUPFAM" id="SSF81340">
    <property type="entry name" value="Clc chloride channel"/>
    <property type="match status" value="1"/>
</dbReference>
<keyword evidence="3 8" id="KW-0812">Transmembrane</keyword>
<evidence type="ECO:0000256" key="8">
    <source>
        <dbReference type="SAM" id="Phobius"/>
    </source>
</evidence>
<feature type="transmembrane region" description="Helical" evidence="8">
    <location>
        <begin position="298"/>
        <end position="318"/>
    </location>
</feature>
<keyword evidence="2" id="KW-0813">Transport</keyword>
<dbReference type="GO" id="GO:0005247">
    <property type="term" value="F:voltage-gated chloride channel activity"/>
    <property type="evidence" value="ECO:0007669"/>
    <property type="project" value="TreeGrafter"/>
</dbReference>
<dbReference type="PRINTS" id="PR00762">
    <property type="entry name" value="CLCHANNEL"/>
</dbReference>
<keyword evidence="6 8" id="KW-0472">Membrane</keyword>
<evidence type="ECO:0000256" key="5">
    <source>
        <dbReference type="ARBA" id="ARBA00023065"/>
    </source>
</evidence>
<feature type="transmembrane region" description="Helical" evidence="8">
    <location>
        <begin position="223"/>
        <end position="241"/>
    </location>
</feature>
<evidence type="ECO:0000256" key="3">
    <source>
        <dbReference type="ARBA" id="ARBA00022692"/>
    </source>
</evidence>
<feature type="transmembrane region" description="Helical" evidence="8">
    <location>
        <begin position="325"/>
        <end position="344"/>
    </location>
</feature>